<accession>A0A016U125</accession>
<dbReference type="EMBL" id="JARK01001399">
    <property type="protein sequence ID" value="EYC08999.1"/>
    <property type="molecule type" value="Genomic_DNA"/>
</dbReference>
<evidence type="ECO:0000313" key="2">
    <source>
        <dbReference type="EMBL" id="EYC08999.1"/>
    </source>
</evidence>
<sequence length="66" mass="7203">MVGKTSREILRGAGGGVPSAPGKSGREQPTPEAKRLICRRRAIEFRPLKPVLAEHKHRVGHASTEH</sequence>
<proteinExistence type="predicted"/>
<evidence type="ECO:0000313" key="3">
    <source>
        <dbReference type="Proteomes" id="UP000024635"/>
    </source>
</evidence>
<gene>
    <name evidence="2" type="primary">Acey_s0063.g3471</name>
    <name evidence="2" type="ORF">Y032_0063g3471</name>
</gene>
<protein>
    <submittedName>
        <fullName evidence="2">Uncharacterized protein</fullName>
    </submittedName>
</protein>
<name>A0A016U125_9BILA</name>
<feature type="compositionally biased region" description="Basic and acidic residues" evidence="1">
    <location>
        <begin position="1"/>
        <end position="10"/>
    </location>
</feature>
<reference evidence="3" key="1">
    <citation type="journal article" date="2015" name="Nat. Genet.">
        <title>The genome and transcriptome of the zoonotic hookworm Ancylostoma ceylanicum identify infection-specific gene families.</title>
        <authorList>
            <person name="Schwarz E.M."/>
            <person name="Hu Y."/>
            <person name="Antoshechkin I."/>
            <person name="Miller M.M."/>
            <person name="Sternberg P.W."/>
            <person name="Aroian R.V."/>
        </authorList>
    </citation>
    <scope>NUCLEOTIDE SEQUENCE</scope>
    <source>
        <strain evidence="3">HY135</strain>
    </source>
</reference>
<keyword evidence="3" id="KW-1185">Reference proteome</keyword>
<evidence type="ECO:0000256" key="1">
    <source>
        <dbReference type="SAM" id="MobiDB-lite"/>
    </source>
</evidence>
<organism evidence="2 3">
    <name type="scientific">Ancylostoma ceylanicum</name>
    <dbReference type="NCBI Taxonomy" id="53326"/>
    <lineage>
        <taxon>Eukaryota</taxon>
        <taxon>Metazoa</taxon>
        <taxon>Ecdysozoa</taxon>
        <taxon>Nematoda</taxon>
        <taxon>Chromadorea</taxon>
        <taxon>Rhabditida</taxon>
        <taxon>Rhabditina</taxon>
        <taxon>Rhabditomorpha</taxon>
        <taxon>Strongyloidea</taxon>
        <taxon>Ancylostomatidae</taxon>
        <taxon>Ancylostomatinae</taxon>
        <taxon>Ancylostoma</taxon>
    </lineage>
</organism>
<dbReference type="Proteomes" id="UP000024635">
    <property type="component" value="Unassembled WGS sequence"/>
</dbReference>
<dbReference type="AlphaFoldDB" id="A0A016U125"/>
<feature type="region of interest" description="Disordered" evidence="1">
    <location>
        <begin position="1"/>
        <end position="35"/>
    </location>
</feature>
<comment type="caution">
    <text evidence="2">The sequence shown here is derived from an EMBL/GenBank/DDBJ whole genome shotgun (WGS) entry which is preliminary data.</text>
</comment>